<feature type="domain" description="Response regulatory" evidence="3">
    <location>
        <begin position="2"/>
        <end position="121"/>
    </location>
</feature>
<dbReference type="InterPro" id="IPR011006">
    <property type="entry name" value="CheY-like_superfamily"/>
</dbReference>
<dbReference type="CDD" id="cd00156">
    <property type="entry name" value="REC"/>
    <property type="match status" value="1"/>
</dbReference>
<evidence type="ECO:0000313" key="5">
    <source>
        <dbReference type="Proteomes" id="UP000240987"/>
    </source>
</evidence>
<dbReference type="Pfam" id="PF00072">
    <property type="entry name" value="Response_reg"/>
    <property type="match status" value="1"/>
</dbReference>
<dbReference type="InterPro" id="IPR050595">
    <property type="entry name" value="Bact_response_regulator"/>
</dbReference>
<proteinExistence type="predicted"/>
<dbReference type="PROSITE" id="PS50110">
    <property type="entry name" value="RESPONSE_REGULATORY"/>
    <property type="match status" value="1"/>
</dbReference>
<gene>
    <name evidence="4" type="ORF">C9J12_09885</name>
</gene>
<evidence type="ECO:0000259" key="3">
    <source>
        <dbReference type="PROSITE" id="PS50110"/>
    </source>
</evidence>
<dbReference type="PANTHER" id="PTHR44591:SF3">
    <property type="entry name" value="RESPONSE REGULATORY DOMAIN-CONTAINING PROTEIN"/>
    <property type="match status" value="1"/>
</dbReference>
<dbReference type="InterPro" id="IPR001789">
    <property type="entry name" value="Sig_transdc_resp-reg_receiver"/>
</dbReference>
<organism evidence="4 5">
    <name type="scientific">Photobacterium frigidiphilum</name>
    <dbReference type="NCBI Taxonomy" id="264736"/>
    <lineage>
        <taxon>Bacteria</taxon>
        <taxon>Pseudomonadati</taxon>
        <taxon>Pseudomonadota</taxon>
        <taxon>Gammaproteobacteria</taxon>
        <taxon>Vibrionales</taxon>
        <taxon>Vibrionaceae</taxon>
        <taxon>Photobacterium</taxon>
    </lineage>
</organism>
<dbReference type="Gene3D" id="3.40.50.2300">
    <property type="match status" value="1"/>
</dbReference>
<accession>A0A2T3JIJ1</accession>
<evidence type="ECO:0000313" key="4">
    <source>
        <dbReference type="EMBL" id="PSU48810.1"/>
    </source>
</evidence>
<comment type="caution">
    <text evidence="4">The sequence shown here is derived from an EMBL/GenBank/DDBJ whole genome shotgun (WGS) entry which is preliminary data.</text>
</comment>
<keyword evidence="1 2" id="KW-0597">Phosphoprotein</keyword>
<dbReference type="SMART" id="SM00448">
    <property type="entry name" value="REC"/>
    <property type="match status" value="1"/>
</dbReference>
<dbReference type="Proteomes" id="UP000240987">
    <property type="component" value="Unassembled WGS sequence"/>
</dbReference>
<dbReference type="GO" id="GO:0000160">
    <property type="term" value="P:phosphorelay signal transduction system"/>
    <property type="evidence" value="ECO:0007669"/>
    <property type="project" value="InterPro"/>
</dbReference>
<dbReference type="PANTHER" id="PTHR44591">
    <property type="entry name" value="STRESS RESPONSE REGULATOR PROTEIN 1"/>
    <property type="match status" value="1"/>
</dbReference>
<protein>
    <submittedName>
        <fullName evidence="4">Response regulator</fullName>
    </submittedName>
</protein>
<sequence>MKVLLIDDDQDFNDAIYQHLIRKGFDVHTAFDGIQGLRKFQLVKPDIVITDIIMPDQDGLGFLTAIRDSDNNLPCKVIAISGGGRVAGKTYLEIAKSFGVNATLSKPFSFKELYDVLIQLDLVSDSAKKV</sequence>
<evidence type="ECO:0000256" key="2">
    <source>
        <dbReference type="PROSITE-ProRule" id="PRU00169"/>
    </source>
</evidence>
<dbReference type="RefSeq" id="WP_107242561.1">
    <property type="nucleotide sequence ID" value="NZ_PYMJ01000008.1"/>
</dbReference>
<name>A0A2T3JIJ1_9GAMM</name>
<dbReference type="SUPFAM" id="SSF52172">
    <property type="entry name" value="CheY-like"/>
    <property type="match status" value="1"/>
</dbReference>
<dbReference type="EMBL" id="PYMJ01000008">
    <property type="protein sequence ID" value="PSU48810.1"/>
    <property type="molecule type" value="Genomic_DNA"/>
</dbReference>
<keyword evidence="5" id="KW-1185">Reference proteome</keyword>
<reference evidence="4 5" key="1">
    <citation type="submission" date="2018-01" db="EMBL/GenBank/DDBJ databases">
        <title>Whole genome sequencing of Histamine producing bacteria.</title>
        <authorList>
            <person name="Butler K."/>
        </authorList>
    </citation>
    <scope>NUCLEOTIDE SEQUENCE [LARGE SCALE GENOMIC DNA]</scope>
    <source>
        <strain evidence="4 5">JCM 12947</strain>
    </source>
</reference>
<dbReference type="AlphaFoldDB" id="A0A2T3JIJ1"/>
<feature type="modified residue" description="4-aspartylphosphate" evidence="2">
    <location>
        <position position="51"/>
    </location>
</feature>
<dbReference type="OrthoDB" id="5755654at2"/>
<evidence type="ECO:0000256" key="1">
    <source>
        <dbReference type="ARBA" id="ARBA00022553"/>
    </source>
</evidence>